<dbReference type="InterPro" id="IPR036397">
    <property type="entry name" value="RNaseH_sf"/>
</dbReference>
<evidence type="ECO:0000313" key="14">
    <source>
        <dbReference type="Proteomes" id="UP000006174"/>
    </source>
</evidence>
<evidence type="ECO:0000313" key="13">
    <source>
        <dbReference type="EMBL" id="CCF50016.1"/>
    </source>
</evidence>
<evidence type="ECO:0000256" key="1">
    <source>
        <dbReference type="ARBA" id="ARBA00012493"/>
    </source>
</evidence>
<dbReference type="InterPro" id="IPR041373">
    <property type="entry name" value="RT_RNaseH"/>
</dbReference>
<dbReference type="SUPFAM" id="SSF53098">
    <property type="entry name" value="Ribonuclease H-like"/>
    <property type="match status" value="1"/>
</dbReference>
<dbReference type="InterPro" id="IPR043128">
    <property type="entry name" value="Rev_trsase/Diguanyl_cyclase"/>
</dbReference>
<evidence type="ECO:0000256" key="4">
    <source>
        <dbReference type="ARBA" id="ARBA00022695"/>
    </source>
</evidence>
<evidence type="ECO:0000259" key="12">
    <source>
        <dbReference type="PROSITE" id="PS50994"/>
    </source>
</evidence>
<evidence type="ECO:0000256" key="6">
    <source>
        <dbReference type="ARBA" id="ARBA00022759"/>
    </source>
</evidence>
<dbReference type="EMBL" id="CAGI01000150">
    <property type="protein sequence ID" value="CCF50016.1"/>
    <property type="molecule type" value="Genomic_DNA"/>
</dbReference>
<dbReference type="GO" id="GO:0008270">
    <property type="term" value="F:zinc ion binding"/>
    <property type="evidence" value="ECO:0007669"/>
    <property type="project" value="InterPro"/>
</dbReference>
<dbReference type="SUPFAM" id="SSF50630">
    <property type="entry name" value="Acid proteases"/>
    <property type="match status" value="1"/>
</dbReference>
<dbReference type="PANTHER" id="PTHR37984:SF5">
    <property type="entry name" value="PROTEIN NYNRIN-LIKE"/>
    <property type="match status" value="1"/>
</dbReference>
<evidence type="ECO:0000256" key="10">
    <source>
        <dbReference type="SAM" id="MobiDB-lite"/>
    </source>
</evidence>
<dbReference type="EC" id="2.7.7.49" evidence="1"/>
<dbReference type="InterPro" id="IPR043502">
    <property type="entry name" value="DNA/RNA_pol_sf"/>
</dbReference>
<dbReference type="InterPro" id="IPR012337">
    <property type="entry name" value="RNaseH-like_sf"/>
</dbReference>
<dbReference type="OMA" id="HISGCTS"/>
<dbReference type="Proteomes" id="UP000006174">
    <property type="component" value="Unassembled WGS sequence"/>
</dbReference>
<dbReference type="Pfam" id="PF00078">
    <property type="entry name" value="RVT_1"/>
    <property type="match status" value="1"/>
</dbReference>
<dbReference type="InterPro" id="IPR000477">
    <property type="entry name" value="RT_dom"/>
</dbReference>
<dbReference type="SUPFAM" id="SSF57756">
    <property type="entry name" value="Retrovirus zinc finger-like domains"/>
    <property type="match status" value="1"/>
</dbReference>
<dbReference type="STRING" id="1128400.I2FSX3"/>
<reference evidence="13 14" key="1">
    <citation type="journal article" date="2012" name="Plant Cell">
        <title>Genome comparison of barley and maize smut fungi reveals targeted loss of RNA silencing components and species-specific presence of transposable elements.</title>
        <authorList>
            <person name="Laurie J.D."/>
            <person name="Ali S."/>
            <person name="Linning R."/>
            <person name="Mannhaupt G."/>
            <person name="Wong P."/>
            <person name="Gueldener U."/>
            <person name="Muensterkoetter M."/>
            <person name="Moore R."/>
            <person name="Kahmann R."/>
            <person name="Bakkeren G."/>
            <person name="Schirawski J."/>
        </authorList>
    </citation>
    <scope>NUCLEOTIDE SEQUENCE [LARGE SCALE GENOMIC DNA]</scope>
    <source>
        <strain evidence="14">Uh4875-4</strain>
    </source>
</reference>
<evidence type="ECO:0000256" key="2">
    <source>
        <dbReference type="ARBA" id="ARBA00022664"/>
    </source>
</evidence>
<protein>
    <recommendedName>
        <fullName evidence="1">RNA-directed DNA polymerase</fullName>
        <ecNumber evidence="1">2.7.7.49</ecNumber>
    </recommendedName>
</protein>
<dbReference type="Pfam" id="PF00665">
    <property type="entry name" value="rve"/>
    <property type="match status" value="1"/>
</dbReference>
<dbReference type="GO" id="GO:0003964">
    <property type="term" value="F:RNA-directed DNA polymerase activity"/>
    <property type="evidence" value="ECO:0007669"/>
    <property type="project" value="UniProtKB-KW"/>
</dbReference>
<dbReference type="Gene3D" id="3.30.420.10">
    <property type="entry name" value="Ribonuclease H-like superfamily/Ribonuclease H"/>
    <property type="match status" value="1"/>
</dbReference>
<dbReference type="HOGENOM" id="CLU_000384_38_1_1"/>
<dbReference type="SMART" id="SM00343">
    <property type="entry name" value="ZnF_C2HC"/>
    <property type="match status" value="1"/>
</dbReference>
<keyword evidence="9" id="KW-0695">RNA-directed DNA polymerase</keyword>
<dbReference type="Pfam" id="PF13975">
    <property type="entry name" value="gag-asp_proteas"/>
    <property type="match status" value="1"/>
</dbReference>
<dbReference type="FunFam" id="3.30.420.10:FF:000032">
    <property type="entry name" value="Retrovirus-related Pol polyprotein from transposon 297-like Protein"/>
    <property type="match status" value="1"/>
</dbReference>
<dbReference type="eggNOG" id="KOG0017">
    <property type="taxonomic scope" value="Eukaryota"/>
</dbReference>
<dbReference type="GO" id="GO:0004519">
    <property type="term" value="F:endonuclease activity"/>
    <property type="evidence" value="ECO:0007669"/>
    <property type="project" value="UniProtKB-KW"/>
</dbReference>
<dbReference type="SUPFAM" id="SSF56672">
    <property type="entry name" value="DNA/RNA polymerases"/>
    <property type="match status" value="1"/>
</dbReference>
<keyword evidence="8" id="KW-0694">RNA-binding</keyword>
<dbReference type="Gene3D" id="3.10.10.10">
    <property type="entry name" value="HIV Type 1 Reverse Transcriptase, subunit A, domain 1"/>
    <property type="match status" value="1"/>
</dbReference>
<evidence type="ECO:0000256" key="7">
    <source>
        <dbReference type="ARBA" id="ARBA00022801"/>
    </source>
</evidence>
<dbReference type="InterPro" id="IPR001584">
    <property type="entry name" value="Integrase_cat-core"/>
</dbReference>
<evidence type="ECO:0000256" key="8">
    <source>
        <dbReference type="ARBA" id="ARBA00022884"/>
    </source>
</evidence>
<feature type="domain" description="Integrase catalytic" evidence="12">
    <location>
        <begin position="914"/>
        <end position="1073"/>
    </location>
</feature>
<dbReference type="FunFam" id="3.30.70.270:FF:000020">
    <property type="entry name" value="Transposon Tf2-6 polyprotein-like Protein"/>
    <property type="match status" value="1"/>
</dbReference>
<proteinExistence type="predicted"/>
<dbReference type="AlphaFoldDB" id="I2FSX3"/>
<dbReference type="Gene3D" id="3.30.70.270">
    <property type="match status" value="2"/>
</dbReference>
<dbReference type="InterPro" id="IPR036875">
    <property type="entry name" value="Znf_CCHC_sf"/>
</dbReference>
<accession>I2FSX3</accession>
<evidence type="ECO:0000256" key="9">
    <source>
        <dbReference type="ARBA" id="ARBA00022918"/>
    </source>
</evidence>
<keyword evidence="4" id="KW-0548">Nucleotidyltransferase</keyword>
<dbReference type="PROSITE" id="PS50994">
    <property type="entry name" value="INTEGRASE"/>
    <property type="match status" value="1"/>
</dbReference>
<dbReference type="InterPro" id="IPR021109">
    <property type="entry name" value="Peptidase_aspartic_dom_sf"/>
</dbReference>
<dbReference type="Pfam" id="PF17917">
    <property type="entry name" value="RT_RNaseH"/>
    <property type="match status" value="1"/>
</dbReference>
<dbReference type="CDD" id="cd01647">
    <property type="entry name" value="RT_LTR"/>
    <property type="match status" value="1"/>
</dbReference>
<dbReference type="InterPro" id="IPR001878">
    <property type="entry name" value="Znf_CCHC"/>
</dbReference>
<gene>
    <name evidence="13" type="ORF">UHOR_14152</name>
</gene>
<evidence type="ECO:0000259" key="11">
    <source>
        <dbReference type="PROSITE" id="PS50878"/>
    </source>
</evidence>
<keyword evidence="3" id="KW-0808">Transferase</keyword>
<feature type="compositionally biased region" description="Polar residues" evidence="10">
    <location>
        <begin position="109"/>
        <end position="134"/>
    </location>
</feature>
<comment type="caution">
    <text evidence="13">The sequence shown here is derived from an EMBL/GenBank/DDBJ whole genome shotgun (WGS) entry which is preliminary data.</text>
</comment>
<sequence>MGAQLEGTAREWWTSKLHIDRAKEGRLFNDWHYFTERLSEQFNPCNARMEAYNKLLALRLTSDAPGAATHHVERFRDLEGQVNLDDNELVIDLFRARSPAQATTQATTPNLNRPTNQPLPHQPTQTSKQGSPAPTGINTCHVCKGISHWARDCPNRRVDPLSSRPMGPKVVVTTADPFEEATDSGDGHTGSTEMGDPEAMDLSSYQQPMDPDHEEEHDDDDDEGNWGDALMACIALQTSSPSLCIYQDCQVCFSTSGGKAVLELSGMVQDHPAQILADTGAGLSIVSDSFISKYQIPTKPIKTRSIHGVTGHQLSINSSASMQVSIGTHNLGVVEASVADTADYDLILGFTELRRLKPTIQWDTGQLEFKTQEQDRPPRRPPEAARAGDLTMRRPTLHGNKFVSAECILQAALEDGPIGFMLLEEPPSSLPAFGFVPTGTDKGVEMEVEVDKVVMAADIPKPYQHLRDVFDEVEADKLPHHTEHDLHLELIEGVLFIPKKDGGLRLCVDYRGLNEITVKNRAPLPLIEEQLFLLRKARIYTKLDLRAAYNLIWIAKGDEWKTAFGTQLGLYEYLVMPFGLANALAHFQSFINDIFRDIIGIYVVVYLDDFLIFSDTEEAHVKHVTKVLTCLRSNRLFAKLSKCEFHTKTVEFLGYIIKLTGIEMDPEKVRTVKEWPMPESIHDIQRFLGFANFYQRFIAHFAHIAKPLTSLVKPIEQFKKFELPEEAQQAFHKLIQAFTSAGVLQHFNYHLPTRLETDAMAFYSRKMSSAKKNYEIHDKELLAVVACLTQWRHMLAGLLSQLVILTDHEALKYFKSQRCITGDKGGEPDALTRRTDMQPAGEEQDHNVRQLLPPRVFKETADHDSTLVAPMLSMESIASKGLRDLVKIFQPLDQELQEIHRKKPFEVKDDLWYSGGRPWGSISLDFIEGLPPSRNYDSILIIVDRLTKFAILAPTHKTVTAKQTAVLLYRHMVRLFGYPDHIVSDRGRQFISGAWKAFAEQMGVKHSLSTAYHPQTDGQTERVNQVIEQYLRMYCNYEQNDWADLLDTAAFVYNNMVHNSIGVSPFFACYGWNPKAHPDIPR</sequence>
<keyword evidence="6" id="KW-0255">Endonuclease</keyword>
<feature type="region of interest" description="Disordered" evidence="10">
    <location>
        <begin position="178"/>
        <end position="225"/>
    </location>
</feature>
<dbReference type="Gene3D" id="2.40.70.10">
    <property type="entry name" value="Acid Proteases"/>
    <property type="match status" value="1"/>
</dbReference>
<dbReference type="GO" id="GO:0006397">
    <property type="term" value="P:mRNA processing"/>
    <property type="evidence" value="ECO:0007669"/>
    <property type="project" value="UniProtKB-KW"/>
</dbReference>
<dbReference type="Gene3D" id="4.10.60.10">
    <property type="entry name" value="Zinc finger, CCHC-type"/>
    <property type="match status" value="1"/>
</dbReference>
<dbReference type="InterPro" id="IPR050951">
    <property type="entry name" value="Retrovirus_Pol_polyprotein"/>
</dbReference>
<feature type="compositionally biased region" description="Acidic residues" evidence="10">
    <location>
        <begin position="212"/>
        <end position="225"/>
    </location>
</feature>
<feature type="domain" description="Reverse transcriptase" evidence="11">
    <location>
        <begin position="478"/>
        <end position="657"/>
    </location>
</feature>
<dbReference type="PANTHER" id="PTHR37984">
    <property type="entry name" value="PROTEIN CBG26694"/>
    <property type="match status" value="1"/>
</dbReference>
<keyword evidence="14" id="KW-1185">Reference proteome</keyword>
<evidence type="ECO:0000256" key="5">
    <source>
        <dbReference type="ARBA" id="ARBA00022722"/>
    </source>
</evidence>
<dbReference type="GO" id="GO:0003723">
    <property type="term" value="F:RNA binding"/>
    <property type="evidence" value="ECO:0007669"/>
    <property type="project" value="UniProtKB-KW"/>
</dbReference>
<keyword evidence="2" id="KW-0507">mRNA processing</keyword>
<name>I2FSX3_USTHO</name>
<evidence type="ECO:0000256" key="3">
    <source>
        <dbReference type="ARBA" id="ARBA00022679"/>
    </source>
</evidence>
<dbReference type="PROSITE" id="PS50878">
    <property type="entry name" value="RT_POL"/>
    <property type="match status" value="1"/>
</dbReference>
<dbReference type="CDD" id="cd00303">
    <property type="entry name" value="retropepsin_like"/>
    <property type="match status" value="1"/>
</dbReference>
<keyword evidence="5" id="KW-0540">Nuclease</keyword>
<organism evidence="13 14">
    <name type="scientific">Ustilago hordei</name>
    <name type="common">Barley covered smut fungus</name>
    <dbReference type="NCBI Taxonomy" id="120017"/>
    <lineage>
        <taxon>Eukaryota</taxon>
        <taxon>Fungi</taxon>
        <taxon>Dikarya</taxon>
        <taxon>Basidiomycota</taxon>
        <taxon>Ustilaginomycotina</taxon>
        <taxon>Ustilaginomycetes</taxon>
        <taxon>Ustilaginales</taxon>
        <taxon>Ustilaginaceae</taxon>
        <taxon>Ustilago</taxon>
    </lineage>
</organism>
<dbReference type="GO" id="GO:0005634">
    <property type="term" value="C:nucleus"/>
    <property type="evidence" value="ECO:0007669"/>
    <property type="project" value="UniProtKB-ARBA"/>
</dbReference>
<dbReference type="GO" id="GO:0015074">
    <property type="term" value="P:DNA integration"/>
    <property type="evidence" value="ECO:0007669"/>
    <property type="project" value="InterPro"/>
</dbReference>
<keyword evidence="7" id="KW-0378">Hydrolase</keyword>
<dbReference type="GO" id="GO:0016787">
    <property type="term" value="F:hydrolase activity"/>
    <property type="evidence" value="ECO:0007669"/>
    <property type="project" value="UniProtKB-KW"/>
</dbReference>
<feature type="region of interest" description="Disordered" evidence="10">
    <location>
        <begin position="100"/>
        <end position="134"/>
    </location>
</feature>